<evidence type="ECO:0000313" key="4">
    <source>
        <dbReference type="Proteomes" id="UP000198935"/>
    </source>
</evidence>
<gene>
    <name evidence="3" type="ORF">SAMN05421736_104191</name>
</gene>
<dbReference type="PROSITE" id="PS51257">
    <property type="entry name" value="PROKAR_LIPOPROTEIN"/>
    <property type="match status" value="1"/>
</dbReference>
<dbReference type="PANTHER" id="PTHR43649">
    <property type="entry name" value="ARABINOSE-BINDING PROTEIN-RELATED"/>
    <property type="match status" value="1"/>
</dbReference>
<keyword evidence="2" id="KW-0732">Signal</keyword>
<evidence type="ECO:0000256" key="1">
    <source>
        <dbReference type="SAM" id="MobiDB-lite"/>
    </source>
</evidence>
<accession>A0A1H3NUT2</accession>
<dbReference type="Pfam" id="PF01547">
    <property type="entry name" value="SBP_bac_1"/>
    <property type="match status" value="1"/>
</dbReference>
<keyword evidence="4" id="KW-1185">Reference proteome</keyword>
<dbReference type="InterPro" id="IPR006059">
    <property type="entry name" value="SBP"/>
</dbReference>
<proteinExistence type="predicted"/>
<reference evidence="4" key="1">
    <citation type="submission" date="2016-10" db="EMBL/GenBank/DDBJ databases">
        <authorList>
            <person name="Varghese N."/>
            <person name="Submissions S."/>
        </authorList>
    </citation>
    <scope>NUCLEOTIDE SEQUENCE [LARGE SCALE GENOMIC DNA]</scope>
    <source>
        <strain evidence="4">SP</strain>
    </source>
</reference>
<dbReference type="InterPro" id="IPR050490">
    <property type="entry name" value="Bact_solute-bd_prot1"/>
</dbReference>
<dbReference type="Gene3D" id="3.40.190.10">
    <property type="entry name" value="Periplasmic binding protein-like II"/>
    <property type="match status" value="1"/>
</dbReference>
<feature type="compositionally biased region" description="Acidic residues" evidence="1">
    <location>
        <begin position="28"/>
        <end position="56"/>
    </location>
</feature>
<dbReference type="SUPFAM" id="SSF53850">
    <property type="entry name" value="Periplasmic binding protein-like II"/>
    <property type="match status" value="1"/>
</dbReference>
<dbReference type="EMBL" id="FNPI01000004">
    <property type="protein sequence ID" value="SDY91929.1"/>
    <property type="molecule type" value="Genomic_DNA"/>
</dbReference>
<evidence type="ECO:0000313" key="3">
    <source>
        <dbReference type="EMBL" id="SDY91929.1"/>
    </source>
</evidence>
<dbReference type="STRING" id="1503961.SAMN05421736_104191"/>
<evidence type="ECO:0000256" key="2">
    <source>
        <dbReference type="SAM" id="SignalP"/>
    </source>
</evidence>
<dbReference type="PANTHER" id="PTHR43649:SF12">
    <property type="entry name" value="DIACETYLCHITOBIOSE BINDING PROTEIN DASA"/>
    <property type="match status" value="1"/>
</dbReference>
<feature type="signal peptide" evidence="2">
    <location>
        <begin position="1"/>
        <end position="22"/>
    </location>
</feature>
<organism evidence="3 4">
    <name type="scientific">Evansella caseinilytica</name>
    <dbReference type="NCBI Taxonomy" id="1503961"/>
    <lineage>
        <taxon>Bacteria</taxon>
        <taxon>Bacillati</taxon>
        <taxon>Bacillota</taxon>
        <taxon>Bacilli</taxon>
        <taxon>Bacillales</taxon>
        <taxon>Bacillaceae</taxon>
        <taxon>Evansella</taxon>
    </lineage>
</organism>
<feature type="region of interest" description="Disordered" evidence="1">
    <location>
        <begin position="24"/>
        <end position="56"/>
    </location>
</feature>
<sequence length="456" mass="51629">MSKWKAIILCIFLFALTACGNADVSQDSGEDADAPDNSEEVGEDATGEETTEVDDYQTPEMDFDLGGRTIKIVAWWDMTIGEDNPDSIQRKQNLEELMEKHNFEVEYIAIDYGEYQERVTASLLAGEPIGDIVRLGKNYTIPALVQQDLLWPVDEYTKNENAFNQLVTNELFTYEGRGYAFTDDQTNLIQGFFYNRTLMNELGMKPLQEYVDEDDWNWDTFMEVIREANQDTNNDGSIDTWGLANRSLVQQALIANNTALTDGDQQNLDEPATVAALNIVSQIVNQQLARPTEGGDWTEPSQFFRQGNTLLYAGALYEFNGFQDDMPEYDLGFLPFPKGPNATEYHTFESALQAITIPKSVDNPEQLVYLWEKIHDIDSIYDYPGQAAFESTFTNEEDIENARMVASNLIVLDHFAFPNLQYWEFESELIEGTSVSTVIEKYAAAFQAAIDEVYGN</sequence>
<feature type="chain" id="PRO_5038618684" evidence="2">
    <location>
        <begin position="23"/>
        <end position="456"/>
    </location>
</feature>
<dbReference type="OrthoDB" id="9782846at2"/>
<dbReference type="Proteomes" id="UP000198935">
    <property type="component" value="Unassembled WGS sequence"/>
</dbReference>
<dbReference type="AlphaFoldDB" id="A0A1H3NUT2"/>
<name>A0A1H3NUT2_9BACI</name>
<protein>
    <submittedName>
        <fullName evidence="3">ABC-type glycerol-3-phosphate transport system, substrate-binding protein</fullName>
    </submittedName>
</protein>